<feature type="chain" id="PRO_5029452531" evidence="2">
    <location>
        <begin position="18"/>
        <end position="277"/>
    </location>
</feature>
<feature type="region of interest" description="Disordered" evidence="1">
    <location>
        <begin position="196"/>
        <end position="277"/>
    </location>
</feature>
<dbReference type="EnsemblMetazoa" id="XM_001600317">
    <property type="protein sequence ID" value="XP_001600367"/>
    <property type="gene ID" value="LOC100118785"/>
</dbReference>
<dbReference type="InParanoid" id="A0A7M7G1N3"/>
<keyword evidence="4" id="KW-1185">Reference proteome</keyword>
<feature type="compositionally biased region" description="Low complexity" evidence="1">
    <location>
        <begin position="202"/>
        <end position="277"/>
    </location>
</feature>
<evidence type="ECO:0000313" key="4">
    <source>
        <dbReference type="Proteomes" id="UP000002358"/>
    </source>
</evidence>
<dbReference type="Proteomes" id="UP000002358">
    <property type="component" value="Chromosome 1"/>
</dbReference>
<dbReference type="OMA" id="EARAYKY"/>
<dbReference type="OrthoDB" id="7699232at2759"/>
<dbReference type="AlphaFoldDB" id="A0A7M7G1N3"/>
<reference evidence="3" key="1">
    <citation type="submission" date="2021-01" db="UniProtKB">
        <authorList>
            <consortium name="EnsemblMetazoa"/>
        </authorList>
    </citation>
    <scope>IDENTIFICATION</scope>
</reference>
<organism evidence="3 4">
    <name type="scientific">Nasonia vitripennis</name>
    <name type="common">Parasitic wasp</name>
    <dbReference type="NCBI Taxonomy" id="7425"/>
    <lineage>
        <taxon>Eukaryota</taxon>
        <taxon>Metazoa</taxon>
        <taxon>Ecdysozoa</taxon>
        <taxon>Arthropoda</taxon>
        <taxon>Hexapoda</taxon>
        <taxon>Insecta</taxon>
        <taxon>Pterygota</taxon>
        <taxon>Neoptera</taxon>
        <taxon>Endopterygota</taxon>
        <taxon>Hymenoptera</taxon>
        <taxon>Apocrita</taxon>
        <taxon>Proctotrupomorpha</taxon>
        <taxon>Chalcidoidea</taxon>
        <taxon>Pteromalidae</taxon>
        <taxon>Pteromalinae</taxon>
        <taxon>Nasonia</taxon>
    </lineage>
</organism>
<keyword evidence="2" id="KW-0732">Signal</keyword>
<accession>A0A7M7G1N3</accession>
<dbReference type="KEGG" id="nvi:100118785"/>
<gene>
    <name evidence="3" type="primary">100118785</name>
</gene>
<sequence length="277" mass="28797">MIYALILLSCAVAASQAQYPGAPGSYAAAPGFGPPAPTGQDGTVVDTPEVAQAKAAHFAEFARAAARAAEDKSQETGAYGPQYTGPSRQSFGYPGQPVPAAAGSPFARASYNPAPAPVHYQPQPGPAPAYHQQAHFGPEPKAYQGPAGAKAPFVPAPLAEDGTVVDTPEVAALKAARLQELADAEARAYKYGGDEYSGEGQGQYQAGPQSGQYQAAPQAGQYQAPRSSYPGAPGAYPGAPQGFAGTARSYQPQPQAYQQPQYQQPQYQQPQSYQSQY</sequence>
<feature type="region of interest" description="Disordered" evidence="1">
    <location>
        <begin position="67"/>
        <end position="99"/>
    </location>
</feature>
<evidence type="ECO:0000256" key="1">
    <source>
        <dbReference type="SAM" id="MobiDB-lite"/>
    </source>
</evidence>
<dbReference type="FunCoup" id="A0A7M7G1N3">
    <property type="interactions" value="38"/>
</dbReference>
<proteinExistence type="predicted"/>
<feature type="signal peptide" evidence="2">
    <location>
        <begin position="1"/>
        <end position="17"/>
    </location>
</feature>
<name>A0A7M7G1N3_NASVI</name>
<evidence type="ECO:0000313" key="3">
    <source>
        <dbReference type="EnsemblMetazoa" id="XP_001600367"/>
    </source>
</evidence>
<protein>
    <submittedName>
        <fullName evidence="3">Uncharacterized protein</fullName>
    </submittedName>
</protein>
<evidence type="ECO:0000256" key="2">
    <source>
        <dbReference type="SAM" id="SignalP"/>
    </source>
</evidence>
<feature type="region of interest" description="Disordered" evidence="1">
    <location>
        <begin position="113"/>
        <end position="149"/>
    </location>
</feature>